<dbReference type="Proteomes" id="UP001241988">
    <property type="component" value="Unassembled WGS sequence"/>
</dbReference>
<evidence type="ECO:0000313" key="3">
    <source>
        <dbReference type="EMBL" id="MDQ0428534.1"/>
    </source>
</evidence>
<reference evidence="3 4" key="1">
    <citation type="submission" date="2023-07" db="EMBL/GenBank/DDBJ databases">
        <title>Genomic Encyclopedia of Type Strains, Phase IV (KMG-IV): sequencing the most valuable type-strain genomes for metagenomic binning, comparative biology and taxonomic classification.</title>
        <authorList>
            <person name="Goeker M."/>
        </authorList>
    </citation>
    <scope>NUCLEOTIDE SEQUENCE [LARGE SCALE GENOMIC DNA]</scope>
    <source>
        <strain evidence="3 4">DSM 16419</strain>
    </source>
</reference>
<proteinExistence type="predicted"/>
<evidence type="ECO:0000313" key="4">
    <source>
        <dbReference type="Proteomes" id="UP001241988"/>
    </source>
</evidence>
<evidence type="ECO:0000259" key="2">
    <source>
        <dbReference type="Pfam" id="PF07510"/>
    </source>
</evidence>
<sequence length="690" mass="82161">MQELESLKSIFKDRIFRVPDYQRGYAWKEEHLEDFWEDIINLPNDRYHYTGLLSLKLVPEEVWERWDKEGWLIEDRGFRPFHVVDGQQRLTTFIILINEIVNCVFQLSENQGKNPEEIYLGSFNLLEIQQEYLMIAKPPHAIIKSYKFGYEKDNPSSELLKHRILSNAESHGSVSESYYTLNLENAKIFFRENLNNYFTFNGIQGIEMLFKKLTRNLMFNIHEIQDDFDVFVAFETMNNRGKKLSNLELLKNRLIYLTTLYEKSELNNDDKRILRDNINEAWKNIYHYLGRNKKRPLVDDEFLNAHWILSFPYTRQKGDDYIKYLLDEKFTPKNVFTKVPVVKDSIIEVEEIVDDTDEFEEELPLAVSNAKLTPSEIEAYVESLKVAARHWYNTFNPINNSELDKEERLWLDRINRVGIVYFRPLLLAALMSSNIKQGERVELFRQVERFIFIAFRLGRAFSNYRNSEFFRLARKLQNGEITVQEIICILEARIEDWLEAKTAYDNQPFNTYIKRKFVNSSGFYGWNGLKYLLYEYEYEMMSKWGNQKIDWNLFVKNEDDKVSIEHIYPQTPTRIEWLEPFKDFSLVQQKYLTNSLGNLLPLSQSINSSLQNNIFSEKKHPVSSERRGFANGSHSEIEVSYYNEWTAKEILERGLKLISFMEKRWDIKFPNIDTKLEFLCLEFMKDSSAN</sequence>
<organism evidence="3 4">
    <name type="scientific">Planomicrobium stackebrandtii</name>
    <dbReference type="NCBI Taxonomy" id="253160"/>
    <lineage>
        <taxon>Bacteria</taxon>
        <taxon>Bacillati</taxon>
        <taxon>Bacillota</taxon>
        <taxon>Bacilli</taxon>
        <taxon>Bacillales</taxon>
        <taxon>Caryophanaceae</taxon>
        <taxon>Planomicrobium</taxon>
    </lineage>
</organism>
<gene>
    <name evidence="3" type="ORF">QOZ98_001360</name>
</gene>
<comment type="caution">
    <text evidence="3">The sequence shown here is derived from an EMBL/GenBank/DDBJ whole genome shotgun (WGS) entry which is preliminary data.</text>
</comment>
<dbReference type="PANTHER" id="PTHR35149:SF1">
    <property type="entry name" value="DUF5655 DOMAIN-CONTAINING PROTEIN"/>
    <property type="match status" value="1"/>
</dbReference>
<protein>
    <submittedName>
        <fullName evidence="3">Uncharacterized protein with ParB-like and HNH nuclease domain</fullName>
    </submittedName>
</protein>
<evidence type="ECO:0000259" key="1">
    <source>
        <dbReference type="Pfam" id="PF03235"/>
    </source>
</evidence>
<dbReference type="InterPro" id="IPR004919">
    <property type="entry name" value="GmrSD_N"/>
</dbReference>
<dbReference type="InterPro" id="IPR011089">
    <property type="entry name" value="GmrSD_C"/>
</dbReference>
<name>A0ABU0GT45_9BACL</name>
<feature type="domain" description="GmrSD restriction endonucleases N-terminal" evidence="1">
    <location>
        <begin position="8"/>
        <end position="254"/>
    </location>
</feature>
<feature type="domain" description="GmrSD restriction endonucleases C-terminal" evidence="2">
    <location>
        <begin position="514"/>
        <end position="658"/>
    </location>
</feature>
<dbReference type="Pfam" id="PF03235">
    <property type="entry name" value="GmrSD_N"/>
    <property type="match status" value="1"/>
</dbReference>
<dbReference type="PANTHER" id="PTHR35149">
    <property type="entry name" value="SLL5132 PROTEIN"/>
    <property type="match status" value="1"/>
</dbReference>
<dbReference type="Pfam" id="PF07510">
    <property type="entry name" value="GmrSD_C"/>
    <property type="match status" value="1"/>
</dbReference>
<accession>A0ABU0GT45</accession>
<keyword evidence="4" id="KW-1185">Reference proteome</keyword>
<dbReference type="EMBL" id="JAUSWB010000003">
    <property type="protein sequence ID" value="MDQ0428534.1"/>
    <property type="molecule type" value="Genomic_DNA"/>
</dbReference>
<dbReference type="RefSeq" id="WP_308786708.1">
    <property type="nucleotide sequence ID" value="NZ_JAUSWB010000003.1"/>
</dbReference>